<comment type="caution">
    <text evidence="2">The sequence shown here is derived from an EMBL/GenBank/DDBJ whole genome shotgun (WGS) entry which is preliminary data.</text>
</comment>
<dbReference type="Proteomes" id="UP001224775">
    <property type="component" value="Unassembled WGS sequence"/>
</dbReference>
<feature type="compositionally biased region" description="Basic residues" evidence="1">
    <location>
        <begin position="84"/>
        <end position="93"/>
    </location>
</feature>
<evidence type="ECO:0000313" key="2">
    <source>
        <dbReference type="EMBL" id="KAK1737691.1"/>
    </source>
</evidence>
<dbReference type="EMBL" id="JATAAI010000023">
    <property type="protein sequence ID" value="KAK1737691.1"/>
    <property type="molecule type" value="Genomic_DNA"/>
</dbReference>
<accession>A0AAD8Y149</accession>
<dbReference type="PANTHER" id="PTHR31827:SF1">
    <property type="entry name" value="EMB|CAB89363.1"/>
    <property type="match status" value="1"/>
</dbReference>
<evidence type="ECO:0000313" key="3">
    <source>
        <dbReference type="Proteomes" id="UP001224775"/>
    </source>
</evidence>
<sequence>MNLCSSTRAALTPTAALKNEEDPGALINRESQLKKAKACTVAAARPSYNYGSVPYHVLELVDEASRSRKRQRSGSVGEDIVPKKTARIKHRKWSTAIATEDSRDEGMRMRHGSKVKLCSSEGCTNQARARGVCMRHGAKVKLCSFEGCANQARDGEVCMRHGAKVKLCSSEGCTNQARARGVCMRHGAKVKLYSSEGCTK</sequence>
<evidence type="ECO:0000256" key="1">
    <source>
        <dbReference type="SAM" id="MobiDB-lite"/>
    </source>
</evidence>
<name>A0AAD8Y149_9STRA</name>
<reference evidence="2" key="1">
    <citation type="submission" date="2023-06" db="EMBL/GenBank/DDBJ databases">
        <title>Survivors Of The Sea: Transcriptome response of Skeletonema marinoi to long-term dormancy.</title>
        <authorList>
            <person name="Pinder M.I.M."/>
            <person name="Kourtchenko O."/>
            <person name="Robertson E.K."/>
            <person name="Larsson T."/>
            <person name="Maumus F."/>
            <person name="Osuna-Cruz C.M."/>
            <person name="Vancaester E."/>
            <person name="Stenow R."/>
            <person name="Vandepoele K."/>
            <person name="Ploug H."/>
            <person name="Bruchert V."/>
            <person name="Godhe A."/>
            <person name="Topel M."/>
        </authorList>
    </citation>
    <scope>NUCLEOTIDE SEQUENCE</scope>
    <source>
        <strain evidence="2">R05AC</strain>
    </source>
</reference>
<dbReference type="AlphaFoldDB" id="A0AAD8Y149"/>
<organism evidence="2 3">
    <name type="scientific">Skeletonema marinoi</name>
    <dbReference type="NCBI Taxonomy" id="267567"/>
    <lineage>
        <taxon>Eukaryota</taxon>
        <taxon>Sar</taxon>
        <taxon>Stramenopiles</taxon>
        <taxon>Ochrophyta</taxon>
        <taxon>Bacillariophyta</taxon>
        <taxon>Coscinodiscophyceae</taxon>
        <taxon>Thalassiosirophycidae</taxon>
        <taxon>Thalassiosirales</taxon>
        <taxon>Skeletonemataceae</taxon>
        <taxon>Skeletonema</taxon>
        <taxon>Skeletonema marinoi-dohrnii complex</taxon>
    </lineage>
</organism>
<evidence type="ECO:0008006" key="4">
    <source>
        <dbReference type="Google" id="ProtNLM"/>
    </source>
</evidence>
<protein>
    <recommendedName>
        <fullName evidence="4">WRKY transcription factor 19</fullName>
    </recommendedName>
</protein>
<gene>
    <name evidence="2" type="ORF">QTG54_011463</name>
</gene>
<keyword evidence="3" id="KW-1185">Reference proteome</keyword>
<dbReference type="PANTHER" id="PTHR31827">
    <property type="entry name" value="EMB|CAB89363.1"/>
    <property type="match status" value="1"/>
</dbReference>
<proteinExistence type="predicted"/>
<feature type="region of interest" description="Disordered" evidence="1">
    <location>
        <begin position="64"/>
        <end position="108"/>
    </location>
</feature>